<evidence type="ECO:0000256" key="5">
    <source>
        <dbReference type="ARBA" id="ARBA00033748"/>
    </source>
</evidence>
<dbReference type="AlphaFoldDB" id="A0A2Z3YSK9"/>
<evidence type="ECO:0000256" key="3">
    <source>
        <dbReference type="ARBA" id="ARBA00023002"/>
    </source>
</evidence>
<dbReference type="GO" id="GO:0018529">
    <property type="term" value="F:nitrilotriacetate monooxygenase activity"/>
    <property type="evidence" value="ECO:0007669"/>
    <property type="project" value="UniProtKB-EC"/>
</dbReference>
<dbReference type="STRING" id="1737425.GCA_900049755_01247"/>
<protein>
    <submittedName>
        <fullName evidence="8">Nitrilotriacetate monooxygenase component A</fullName>
        <ecNumber evidence="8">1.14.14.10</ecNumber>
    </submittedName>
</protein>
<proteinExistence type="inferred from homology"/>
<dbReference type="PIRSF" id="PIRSF000337">
    <property type="entry name" value="NTA_MOA"/>
    <property type="match status" value="1"/>
</dbReference>
<feature type="binding site" evidence="6">
    <location>
        <position position="97"/>
    </location>
    <ligand>
        <name>FMN</name>
        <dbReference type="ChEBI" id="CHEBI:58210"/>
    </ligand>
</feature>
<dbReference type="InterPro" id="IPR051260">
    <property type="entry name" value="Diverse_substr_monoxygenases"/>
</dbReference>
<keyword evidence="3 8" id="KW-0560">Oxidoreductase</keyword>
<dbReference type="Gene3D" id="3.20.20.30">
    <property type="entry name" value="Luciferase-like domain"/>
    <property type="match status" value="1"/>
</dbReference>
<dbReference type="SUPFAM" id="SSF51679">
    <property type="entry name" value="Bacterial luciferase-like"/>
    <property type="match status" value="1"/>
</dbReference>
<evidence type="ECO:0000256" key="1">
    <source>
        <dbReference type="ARBA" id="ARBA00022630"/>
    </source>
</evidence>
<dbReference type="NCBIfam" id="TIGR03860">
    <property type="entry name" value="FMN_nitrolo"/>
    <property type="match status" value="1"/>
</dbReference>
<keyword evidence="2 6" id="KW-0288">FMN</keyword>
<dbReference type="InterPro" id="IPR036661">
    <property type="entry name" value="Luciferase-like_sf"/>
</dbReference>
<evidence type="ECO:0000256" key="6">
    <source>
        <dbReference type="PIRSR" id="PIRSR000337-1"/>
    </source>
</evidence>
<reference evidence="9" key="1">
    <citation type="submission" date="2017-11" db="EMBL/GenBank/DDBJ databases">
        <title>Otitis media/interna in a cat caused by the recently described species Corynebacterium provencense.</title>
        <authorList>
            <person name="Kittl S."/>
            <person name="Brodard I."/>
            <person name="Rychener L."/>
            <person name="Jores J."/>
            <person name="Roosje P."/>
            <person name="Gobeli Brawand S."/>
        </authorList>
    </citation>
    <scope>NUCLEOTIDE SEQUENCE [LARGE SCALE GENOMIC DNA]</scope>
    <source>
        <strain evidence="9">17KM38</strain>
    </source>
</reference>
<evidence type="ECO:0000256" key="2">
    <source>
        <dbReference type="ARBA" id="ARBA00022643"/>
    </source>
</evidence>
<name>A0A2Z3YSK9_9CORY</name>
<keyword evidence="4 8" id="KW-0503">Monooxygenase</keyword>
<sequence>MQLAAFLNAGAQGTVGWRHPNAPTSFLSASHYATMARILEDAGFDVAFVPDSLTVPRSLGDSFEPAVKWGTGTPRMDPVPVVSVMAAVTTHLGIAATASTSYNQPYSIARTFATLDHLSGGRAGWNVVTSFQDAEAQNFGSRSLDAKKDRYGRAEEFLRVVTRLWDSWDDDAVLLDKDNGVFARPDLVDEVSHQGRYYSVRGPLGVPRPPQGYPVLFQAGASDAGRDLASRWADVVFCSHESMESAQDYYRDIKERARKWGRDPEQVKILPAATVVVGEDDSDARAKHEAFARLVTPEAGLSRMAYHVNVDLTRYDLDGPLPSLEEVGVEGHYKEIMEFSRRENLTIRQIGAWYGARTEGGMVGSPVHIADTMQKWLDNKAADGFMIQPTHVPGSFREFSDKVIPELRKRGLVRTEYSGTTLRDNLGLPRPARNEWIHRAAVKTEGQ</sequence>
<dbReference type="InterPro" id="IPR016215">
    <property type="entry name" value="NTA_MOA"/>
</dbReference>
<gene>
    <name evidence="8" type="primary">ntaA_2</name>
    <name evidence="8" type="ORF">Csp1_01890</name>
</gene>
<dbReference type="CDD" id="cd01095">
    <property type="entry name" value="Nitrilotriacetate_monoxgenase"/>
    <property type="match status" value="1"/>
</dbReference>
<accession>A0A2Z3YSK9</accession>
<dbReference type="Proteomes" id="UP000247696">
    <property type="component" value="Chromosome"/>
</dbReference>
<dbReference type="OrthoDB" id="4437611at2"/>
<evidence type="ECO:0000313" key="8">
    <source>
        <dbReference type="EMBL" id="AWT25017.1"/>
    </source>
</evidence>
<feature type="binding site" evidence="6">
    <location>
        <position position="151"/>
    </location>
    <ligand>
        <name>FMN</name>
        <dbReference type="ChEBI" id="CHEBI:58210"/>
    </ligand>
</feature>
<keyword evidence="9" id="KW-1185">Reference proteome</keyword>
<dbReference type="Pfam" id="PF00296">
    <property type="entry name" value="Bac_luciferase"/>
    <property type="match status" value="1"/>
</dbReference>
<feature type="binding site" evidence="6">
    <location>
        <position position="51"/>
    </location>
    <ligand>
        <name>FMN</name>
        <dbReference type="ChEBI" id="CHEBI:58210"/>
    </ligand>
</feature>
<feature type="domain" description="Luciferase-like" evidence="7">
    <location>
        <begin position="28"/>
        <end position="318"/>
    </location>
</feature>
<dbReference type="PANTHER" id="PTHR30011:SF16">
    <property type="entry name" value="C2H2 FINGER DOMAIN TRANSCRIPTION FACTOR (EUROFUNG)-RELATED"/>
    <property type="match status" value="1"/>
</dbReference>
<dbReference type="InterPro" id="IPR011251">
    <property type="entry name" value="Luciferase-like_dom"/>
</dbReference>
<feature type="binding site" evidence="6">
    <location>
        <position position="222"/>
    </location>
    <ligand>
        <name>FMN</name>
        <dbReference type="ChEBI" id="CHEBI:58210"/>
    </ligand>
</feature>
<evidence type="ECO:0000259" key="7">
    <source>
        <dbReference type="Pfam" id="PF00296"/>
    </source>
</evidence>
<keyword evidence="1 6" id="KW-0285">Flavoprotein</keyword>
<dbReference type="PANTHER" id="PTHR30011">
    <property type="entry name" value="ALKANESULFONATE MONOOXYGENASE-RELATED"/>
    <property type="match status" value="1"/>
</dbReference>
<comment type="similarity">
    <text evidence="5">Belongs to the NtaA/SnaA/DszA monooxygenase family.</text>
</comment>
<dbReference type="RefSeq" id="WP_066585423.1">
    <property type="nucleotide sequence ID" value="NZ_CABKVS010000001.1"/>
</dbReference>
<evidence type="ECO:0000256" key="4">
    <source>
        <dbReference type="ARBA" id="ARBA00023033"/>
    </source>
</evidence>
<dbReference type="KEGG" id="cpre:Csp1_01890"/>
<evidence type="ECO:0000313" key="9">
    <source>
        <dbReference type="Proteomes" id="UP000247696"/>
    </source>
</evidence>
<dbReference type="EMBL" id="CP024988">
    <property type="protein sequence ID" value="AWT25017.1"/>
    <property type="molecule type" value="Genomic_DNA"/>
</dbReference>
<organism evidence="8 9">
    <name type="scientific">Corynebacterium provencense</name>
    <dbReference type="NCBI Taxonomy" id="1737425"/>
    <lineage>
        <taxon>Bacteria</taxon>
        <taxon>Bacillati</taxon>
        <taxon>Actinomycetota</taxon>
        <taxon>Actinomycetes</taxon>
        <taxon>Mycobacteriales</taxon>
        <taxon>Corynebacteriaceae</taxon>
        <taxon>Corynebacterium</taxon>
    </lineage>
</organism>
<dbReference type="EC" id="1.14.14.10" evidence="8"/>